<comment type="caution">
    <text evidence="1">The sequence shown here is derived from an EMBL/GenBank/DDBJ whole genome shotgun (WGS) entry which is preliminary data.</text>
</comment>
<proteinExistence type="predicted"/>
<dbReference type="EMBL" id="CM037158">
    <property type="protein sequence ID" value="KAH7851026.1"/>
    <property type="molecule type" value="Genomic_DNA"/>
</dbReference>
<name>A0ACB7YCD2_9ERIC</name>
<reference evidence="1 2" key="1">
    <citation type="journal article" date="2021" name="Hortic Res">
        <title>High-quality reference genome and annotation aids understanding of berry development for evergreen blueberry (Vaccinium darrowii).</title>
        <authorList>
            <person name="Yu J."/>
            <person name="Hulse-Kemp A.M."/>
            <person name="Babiker E."/>
            <person name="Staton M."/>
        </authorList>
    </citation>
    <scope>NUCLEOTIDE SEQUENCE [LARGE SCALE GENOMIC DNA]</scope>
    <source>
        <strain evidence="2">cv. NJ 8807/NJ 8810</strain>
        <tissue evidence="1">Young leaf</tissue>
    </source>
</reference>
<dbReference type="Proteomes" id="UP000828048">
    <property type="component" value="Chromosome 8"/>
</dbReference>
<evidence type="ECO:0000313" key="2">
    <source>
        <dbReference type="Proteomes" id="UP000828048"/>
    </source>
</evidence>
<keyword evidence="2" id="KW-1185">Reference proteome</keyword>
<evidence type="ECO:0000313" key="1">
    <source>
        <dbReference type="EMBL" id="KAH7851026.1"/>
    </source>
</evidence>
<accession>A0ACB7YCD2</accession>
<gene>
    <name evidence="1" type="ORF">Vadar_006258</name>
</gene>
<sequence>MSANHVAARAEEIRRINEHMELMGPAPEYDSEDPDELEYNLENSAAPENNEEDSMEDYDTEDPEDDEVDHGIDSSDDDDAAMDVPPEVDSDGYLSDEEADHFPMDPVDAPIDWDVENAWNAMHPEPFVPLPPSPPPPVVEEDPESEVEDGSPPPSPPPAVVHYDGPAWPSWHGHHPFYPANARVYLQVPNLYSRAWKQRGGPFYLGPVTLLTGSVQGYYSTAVPPGFAHFVTDSFEFNQMSHCRPVAEHRIIPMSSDFNNIQFYQEVAIHVDAPRWDDDFHPVGRYWRTTWRCMGVEEVTLEPENMLRRDFPHLFYQ</sequence>
<organism evidence="1 2">
    <name type="scientific">Vaccinium darrowii</name>
    <dbReference type="NCBI Taxonomy" id="229202"/>
    <lineage>
        <taxon>Eukaryota</taxon>
        <taxon>Viridiplantae</taxon>
        <taxon>Streptophyta</taxon>
        <taxon>Embryophyta</taxon>
        <taxon>Tracheophyta</taxon>
        <taxon>Spermatophyta</taxon>
        <taxon>Magnoliopsida</taxon>
        <taxon>eudicotyledons</taxon>
        <taxon>Gunneridae</taxon>
        <taxon>Pentapetalae</taxon>
        <taxon>asterids</taxon>
        <taxon>Ericales</taxon>
        <taxon>Ericaceae</taxon>
        <taxon>Vaccinioideae</taxon>
        <taxon>Vaccinieae</taxon>
        <taxon>Vaccinium</taxon>
    </lineage>
</organism>
<protein>
    <submittedName>
        <fullName evidence="1">Uncharacterized protein</fullName>
    </submittedName>
</protein>